<protein>
    <submittedName>
        <fullName evidence="10">Periplasmic binding protein-like II</fullName>
    </submittedName>
</protein>
<feature type="transmembrane region" description="Helical" evidence="7">
    <location>
        <begin position="652"/>
        <end position="672"/>
    </location>
</feature>
<comment type="caution">
    <text evidence="10">The sequence shown here is derived from an EMBL/GenBank/DDBJ whole genome shotgun (WGS) entry which is preliminary data.</text>
</comment>
<feature type="transmembrane region" description="Helical" evidence="7">
    <location>
        <begin position="494"/>
        <end position="517"/>
    </location>
</feature>
<dbReference type="InterPro" id="IPR024370">
    <property type="entry name" value="PBP_domain"/>
</dbReference>
<comment type="subcellular location">
    <subcellularLocation>
        <location evidence="1">Membrane</location>
        <topology evidence="1">Multi-pass membrane protein</topology>
    </subcellularLocation>
</comment>
<reference evidence="10 11" key="1">
    <citation type="submission" date="2016-07" db="EMBL/GenBank/DDBJ databases">
        <title>Pervasive Adenine N6-methylation of Active Genes in Fungi.</title>
        <authorList>
            <consortium name="DOE Joint Genome Institute"/>
            <person name="Mondo S.J."/>
            <person name="Dannebaum R.O."/>
            <person name="Kuo R.C."/>
            <person name="Labutti K."/>
            <person name="Haridas S."/>
            <person name="Kuo A."/>
            <person name="Salamov A."/>
            <person name="Ahrendt S.R."/>
            <person name="Lipzen A."/>
            <person name="Sullivan W."/>
            <person name="Andreopoulos W.B."/>
            <person name="Clum A."/>
            <person name="Lindquist E."/>
            <person name="Daum C."/>
            <person name="Ramamoorthy G.K."/>
            <person name="Gryganskyi A."/>
            <person name="Culley D."/>
            <person name="Magnuson J.K."/>
            <person name="James T.Y."/>
            <person name="O'Malley M.A."/>
            <person name="Stajich J.E."/>
            <person name="Spatafora J.W."/>
            <person name="Visel A."/>
            <person name="Grigoriev I.V."/>
        </authorList>
    </citation>
    <scope>NUCLEOTIDE SEQUENCE [LARGE SCALE GENOMIC DNA]</scope>
    <source>
        <strain evidence="10 11">JEL800</strain>
    </source>
</reference>
<organism evidence="10 11">
    <name type="scientific">Rhizoclosmatium globosum</name>
    <dbReference type="NCBI Taxonomy" id="329046"/>
    <lineage>
        <taxon>Eukaryota</taxon>
        <taxon>Fungi</taxon>
        <taxon>Fungi incertae sedis</taxon>
        <taxon>Chytridiomycota</taxon>
        <taxon>Chytridiomycota incertae sedis</taxon>
        <taxon>Chytridiomycetes</taxon>
        <taxon>Chytridiales</taxon>
        <taxon>Chytriomycetaceae</taxon>
        <taxon>Rhizoclosmatium</taxon>
    </lineage>
</organism>
<dbReference type="OrthoDB" id="2155766at2759"/>
<dbReference type="Proteomes" id="UP000193642">
    <property type="component" value="Unassembled WGS sequence"/>
</dbReference>
<evidence type="ECO:0000256" key="8">
    <source>
        <dbReference type="SAM" id="SignalP"/>
    </source>
</evidence>
<dbReference type="Pfam" id="PF12849">
    <property type="entry name" value="PBP_like_2"/>
    <property type="match status" value="1"/>
</dbReference>
<evidence type="ECO:0000256" key="5">
    <source>
        <dbReference type="ARBA" id="ARBA00023136"/>
    </source>
</evidence>
<evidence type="ECO:0000256" key="6">
    <source>
        <dbReference type="SAM" id="MobiDB-lite"/>
    </source>
</evidence>
<evidence type="ECO:0000313" key="11">
    <source>
        <dbReference type="Proteomes" id="UP000193642"/>
    </source>
</evidence>
<dbReference type="GO" id="GO:0004930">
    <property type="term" value="F:G protein-coupled receptor activity"/>
    <property type="evidence" value="ECO:0007669"/>
    <property type="project" value="InterPro"/>
</dbReference>
<dbReference type="GO" id="GO:0016020">
    <property type="term" value="C:membrane"/>
    <property type="evidence" value="ECO:0007669"/>
    <property type="project" value="UniProtKB-SubCell"/>
</dbReference>
<evidence type="ECO:0000256" key="1">
    <source>
        <dbReference type="ARBA" id="ARBA00004141"/>
    </source>
</evidence>
<feature type="transmembrane region" description="Helical" evidence="7">
    <location>
        <begin position="423"/>
        <end position="442"/>
    </location>
</feature>
<keyword evidence="8" id="KW-0732">Signal</keyword>
<feature type="transmembrane region" description="Helical" evidence="7">
    <location>
        <begin position="584"/>
        <end position="607"/>
    </location>
</feature>
<evidence type="ECO:0000313" key="10">
    <source>
        <dbReference type="EMBL" id="ORY47898.1"/>
    </source>
</evidence>
<feature type="region of interest" description="Disordered" evidence="6">
    <location>
        <begin position="811"/>
        <end position="851"/>
    </location>
</feature>
<dbReference type="PANTHER" id="PTHR42996">
    <property type="entry name" value="PHOSPHATE-BINDING PROTEIN PSTS"/>
    <property type="match status" value="1"/>
</dbReference>
<dbReference type="Gene3D" id="3.40.190.10">
    <property type="entry name" value="Periplasmic binding protein-like II"/>
    <property type="match status" value="2"/>
</dbReference>
<evidence type="ECO:0000256" key="2">
    <source>
        <dbReference type="ARBA" id="ARBA00008725"/>
    </source>
</evidence>
<feature type="transmembrane region" description="Helical" evidence="7">
    <location>
        <begin position="619"/>
        <end position="640"/>
    </location>
</feature>
<dbReference type="Pfam" id="PF00003">
    <property type="entry name" value="7tm_3"/>
    <property type="match status" value="1"/>
</dbReference>
<evidence type="ECO:0000256" key="4">
    <source>
        <dbReference type="ARBA" id="ARBA00022989"/>
    </source>
</evidence>
<feature type="domain" description="G-protein coupled receptors family 3 profile" evidence="9">
    <location>
        <begin position="420"/>
        <end position="667"/>
    </location>
</feature>
<evidence type="ECO:0000259" key="9">
    <source>
        <dbReference type="PROSITE" id="PS50259"/>
    </source>
</evidence>
<dbReference type="PROSITE" id="PS50259">
    <property type="entry name" value="G_PROTEIN_RECEP_F3_4"/>
    <property type="match status" value="1"/>
</dbReference>
<dbReference type="AlphaFoldDB" id="A0A1Y2CLI6"/>
<keyword evidence="3 7" id="KW-0812">Transmembrane</keyword>
<name>A0A1Y2CLI6_9FUNG</name>
<dbReference type="SUPFAM" id="SSF53850">
    <property type="entry name" value="Periplasmic binding protein-like II"/>
    <property type="match status" value="1"/>
</dbReference>
<feature type="transmembrane region" description="Helical" evidence="7">
    <location>
        <begin position="529"/>
        <end position="549"/>
    </location>
</feature>
<sequence length="851" mass="92342">MIVNCLAILVVTLLAYYVNGSVTVIKGGGTTFAQQPYLSAVADFNQLYLGVQATYNATNSQTGQQSVASGLLNWGGSDTDVQTSIAGSDKIVVLPAIAGGLLIAYNLPGYSDTLKLSRKAFPRIFDGKIQKWNDPMIVKDNPFLANNSASIRVVRQVASKGSSVNLSKFLIQLDAENGISPSPHSNPQTLQSIPSSLLAKNPAAINVMVGAIPNTIGYLNQYEAQDAMLPSDSTVKAALIQHKDGSFIRWSGDTVNIAVTGIPDAVVKNASPQTNLIAYNLPVKGAYPLSLISNFVLNPTNISSNPLEIVGTLKLLWMFLQSPQYANQYTYTSLTNTTMGYKTLNFLKTVKYSDGTPIYGQSICDVDVDGSYKNPCVHGHCIDPLPFQAPDQVCVCNNGYQNVINNDCSEHTPLFMPGFVSKVQITLFVIATLVIIVFAYFIVVKRNEPDVKAISPFCCSYILIGCFIGTVAILTKGLSTTNSVCHANAVLPAVAFGMIFSMILAKAIRIFLIFGYSKIARSRFLKDEFLIACCTVVAVFEGAFTGKAMDGAGVEQRLITFDGSSDTLWACASDETNVDTVKQLFGGIFGFNAVLLVLCIWMGWTTRKASEKFDESKKVGVVISISALFIVLDLAVNFGIPQQTKAMFNVRLLFDSYTIFLIATATPVVLFFKALGFGGGQKDGNITHNSSEVNSSHIDQNDGFVKTYMFHTGLKLNRPTSLWKTAVFLVMPDLDILIILSEGNNGTHTLSQSNIKIIEKTTAAAKSKTEEYIELLLGANKTCYLVEFPHKAKMDEFRMLRATPATISASGMTKTAHGKSFENSPKARERAKSFSTHLPFPGSHRTSFQDA</sequence>
<dbReference type="PANTHER" id="PTHR42996:SF1">
    <property type="entry name" value="PHOSPHATE-BINDING PROTEIN PSTS"/>
    <property type="match status" value="1"/>
</dbReference>
<keyword evidence="4 7" id="KW-1133">Transmembrane helix</keyword>
<dbReference type="EMBL" id="MCGO01000013">
    <property type="protein sequence ID" value="ORY47898.1"/>
    <property type="molecule type" value="Genomic_DNA"/>
</dbReference>
<accession>A0A1Y2CLI6</accession>
<evidence type="ECO:0000256" key="3">
    <source>
        <dbReference type="ARBA" id="ARBA00022692"/>
    </source>
</evidence>
<dbReference type="STRING" id="329046.A0A1Y2CLI6"/>
<dbReference type="InterPro" id="IPR050962">
    <property type="entry name" value="Phosphate-bind_PstS"/>
</dbReference>
<comment type="similarity">
    <text evidence="2">Belongs to the PstS family.</text>
</comment>
<keyword evidence="11" id="KW-1185">Reference proteome</keyword>
<feature type="transmembrane region" description="Helical" evidence="7">
    <location>
        <begin position="454"/>
        <end position="474"/>
    </location>
</feature>
<gene>
    <name evidence="10" type="ORF">BCR33DRAFT_806622</name>
</gene>
<feature type="signal peptide" evidence="8">
    <location>
        <begin position="1"/>
        <end position="20"/>
    </location>
</feature>
<proteinExistence type="inferred from homology"/>
<keyword evidence="5 7" id="KW-0472">Membrane</keyword>
<feature type="chain" id="PRO_5012417875" evidence="8">
    <location>
        <begin position="21"/>
        <end position="851"/>
    </location>
</feature>
<dbReference type="InterPro" id="IPR017978">
    <property type="entry name" value="GPCR_3_C"/>
</dbReference>
<evidence type="ECO:0000256" key="7">
    <source>
        <dbReference type="SAM" id="Phobius"/>
    </source>
</evidence>